<reference evidence="1" key="1">
    <citation type="submission" date="2014-11" db="EMBL/GenBank/DDBJ databases">
        <authorList>
            <person name="Amaro Gonzalez C."/>
        </authorList>
    </citation>
    <scope>NUCLEOTIDE SEQUENCE</scope>
</reference>
<evidence type="ECO:0000313" key="1">
    <source>
        <dbReference type="EMBL" id="JAH20897.1"/>
    </source>
</evidence>
<organism evidence="1">
    <name type="scientific">Anguilla anguilla</name>
    <name type="common">European freshwater eel</name>
    <name type="synonym">Muraena anguilla</name>
    <dbReference type="NCBI Taxonomy" id="7936"/>
    <lineage>
        <taxon>Eukaryota</taxon>
        <taxon>Metazoa</taxon>
        <taxon>Chordata</taxon>
        <taxon>Craniata</taxon>
        <taxon>Vertebrata</taxon>
        <taxon>Euteleostomi</taxon>
        <taxon>Actinopterygii</taxon>
        <taxon>Neopterygii</taxon>
        <taxon>Teleostei</taxon>
        <taxon>Anguilliformes</taxon>
        <taxon>Anguillidae</taxon>
        <taxon>Anguilla</taxon>
    </lineage>
</organism>
<dbReference type="EMBL" id="GBXM01087680">
    <property type="protein sequence ID" value="JAH20897.1"/>
    <property type="molecule type" value="Transcribed_RNA"/>
</dbReference>
<dbReference type="AlphaFoldDB" id="A0A0E9QWR4"/>
<reference evidence="1" key="2">
    <citation type="journal article" date="2015" name="Fish Shellfish Immunol.">
        <title>Early steps in the European eel (Anguilla anguilla)-Vibrio vulnificus interaction in the gills: Role of the RtxA13 toxin.</title>
        <authorList>
            <person name="Callol A."/>
            <person name="Pajuelo D."/>
            <person name="Ebbesson L."/>
            <person name="Teles M."/>
            <person name="MacKenzie S."/>
            <person name="Amaro C."/>
        </authorList>
    </citation>
    <scope>NUCLEOTIDE SEQUENCE</scope>
</reference>
<accession>A0A0E9QWR4</accession>
<proteinExistence type="predicted"/>
<sequence length="99" mass="11051">MAREAGADITEAVSRWDAWIPKEMKAPRTLPAMVAKPPVITAWISEMVSWFMYGRIRSGDSVCPTNMFPAATIDSAGDVPMVMCMINPTFRMSHCMKPR</sequence>
<name>A0A0E9QWR4_ANGAN</name>
<protein>
    <submittedName>
        <fullName evidence="1">Uncharacterized protein</fullName>
    </submittedName>
</protein>